<dbReference type="Gene3D" id="1.10.3020.10">
    <property type="entry name" value="alpha-amino acid ester hydrolase ( Helical cap domain)"/>
    <property type="match status" value="1"/>
</dbReference>
<dbReference type="EMBL" id="CP032157">
    <property type="protein sequence ID" value="AXY75801.1"/>
    <property type="molecule type" value="Genomic_DNA"/>
</dbReference>
<dbReference type="InterPro" id="IPR000383">
    <property type="entry name" value="Xaa-Pro-like_dom"/>
</dbReference>
<dbReference type="OrthoDB" id="319764at2"/>
<dbReference type="PANTHER" id="PTHR43056:SF10">
    <property type="entry name" value="COCE_NOND FAMILY, PUTATIVE (AFU_ORTHOLOGUE AFUA_7G00600)-RELATED"/>
    <property type="match status" value="1"/>
</dbReference>
<dbReference type="KEGG" id="pseg:D3H65_18225"/>
<keyword evidence="2" id="KW-0732">Signal</keyword>
<dbReference type="RefSeq" id="WP_119051682.1">
    <property type="nucleotide sequence ID" value="NZ_CP032157.1"/>
</dbReference>
<evidence type="ECO:0000256" key="2">
    <source>
        <dbReference type="SAM" id="SignalP"/>
    </source>
</evidence>
<name>A0A3B7MZV2_9BACT</name>
<feature type="chain" id="PRO_5017828049" evidence="2">
    <location>
        <begin position="21"/>
        <end position="607"/>
    </location>
</feature>
<dbReference type="SMART" id="SM00939">
    <property type="entry name" value="PepX_C"/>
    <property type="match status" value="1"/>
</dbReference>
<gene>
    <name evidence="4" type="ORF">D3H65_18225</name>
</gene>
<proteinExistence type="predicted"/>
<feature type="domain" description="Xaa-Pro dipeptidyl-peptidase C-terminal" evidence="3">
    <location>
        <begin position="343"/>
        <end position="602"/>
    </location>
</feature>
<dbReference type="InterPro" id="IPR050585">
    <property type="entry name" value="Xaa-Pro_dipeptidyl-ppase/CocE"/>
</dbReference>
<dbReference type="SUPFAM" id="SSF53474">
    <property type="entry name" value="alpha/beta-Hydrolases"/>
    <property type="match status" value="1"/>
</dbReference>
<evidence type="ECO:0000259" key="3">
    <source>
        <dbReference type="SMART" id="SM00939"/>
    </source>
</evidence>
<dbReference type="Proteomes" id="UP000263900">
    <property type="component" value="Chromosome"/>
</dbReference>
<dbReference type="InterPro" id="IPR005674">
    <property type="entry name" value="CocE/Ser_esterase"/>
</dbReference>
<dbReference type="SUPFAM" id="SSF49785">
    <property type="entry name" value="Galactose-binding domain-like"/>
    <property type="match status" value="1"/>
</dbReference>
<dbReference type="InterPro" id="IPR008979">
    <property type="entry name" value="Galactose-bd-like_sf"/>
</dbReference>
<dbReference type="NCBIfam" id="TIGR00976">
    <property type="entry name" value="CocE_NonD"/>
    <property type="match status" value="1"/>
</dbReference>
<dbReference type="AlphaFoldDB" id="A0A3B7MZV2"/>
<dbReference type="GO" id="GO:0008239">
    <property type="term" value="F:dipeptidyl-peptidase activity"/>
    <property type="evidence" value="ECO:0007669"/>
    <property type="project" value="InterPro"/>
</dbReference>
<sequence>MSKLTATIFLLLLGAIITQAQNPADSKYDRQELMIPMRDGVKLNTVIFTPKAATEKYPFLLRRTPYGVSGAGAPDKGAYVKDLADDGYIFVYQDIRGRYKSEGKFEMQRFSRNKKDPKAIDESTDTYDTFEWLLKNIPNNNGKAGMYGISYDGWTTMQGAIDPHPALIAVSEQATPSDMWLGDDFHHNGAFRLSYGFEYAFMEEAAKTDSLFAFGMHDLYDWYLQLGSLANVNKKYFHNHIPTWNDFASHPHYDAFWQKQSLAYRLDSPRVYTMHVAGWWDQEDFYGPQKAYEVLEKKDRSHKNYIVAGPWNHGGWAGGPGNTLGNINFDKETGPTFRKDIQARWFAYHLKGKGDGNFAEAITFQTGSNVWKNYTSWPPAEAVKQNLYFHPNGQLSFDKPSAPKAFDSYVSDPAHPVPYRSRPIEQTYGPGSRWRTWLTEDQRFVHNRPDVLSWQTDVLQEDMAITGQLWARLFAATTGSDVDWVVKLIDVYPAEYPQDRKMGGYQFMVSNDVFRGRYRKSFEHPEPIVPNKVETYNIDLHTINHVFKKGHRIMVQVQSSWFPIIDRNPQKYVPNIFEAKETDFQAATHSIYRSAQFPSHIELSVMK</sequence>
<reference evidence="4 5" key="1">
    <citation type="submission" date="2018-09" db="EMBL/GenBank/DDBJ databases">
        <title>Genome sequencing of strain 6GH32-13.</title>
        <authorList>
            <person name="Weon H.-Y."/>
            <person name="Heo J."/>
            <person name="Kwon S.-W."/>
        </authorList>
    </citation>
    <scope>NUCLEOTIDE SEQUENCE [LARGE SCALE GENOMIC DNA]</scope>
    <source>
        <strain evidence="4 5">5GH32-13</strain>
    </source>
</reference>
<dbReference type="InterPro" id="IPR029058">
    <property type="entry name" value="AB_hydrolase_fold"/>
</dbReference>
<dbReference type="Gene3D" id="3.40.50.1820">
    <property type="entry name" value="alpha/beta hydrolase"/>
    <property type="match status" value="1"/>
</dbReference>
<protein>
    <submittedName>
        <fullName evidence="4">CocE/NonD family hydrolase</fullName>
    </submittedName>
</protein>
<dbReference type="PANTHER" id="PTHR43056">
    <property type="entry name" value="PEPTIDASE S9 PROLYL OLIGOPEPTIDASE"/>
    <property type="match status" value="1"/>
</dbReference>
<dbReference type="InterPro" id="IPR013736">
    <property type="entry name" value="Xaa-Pro_dipept_C"/>
</dbReference>
<feature type="signal peptide" evidence="2">
    <location>
        <begin position="1"/>
        <end position="20"/>
    </location>
</feature>
<keyword evidence="1 4" id="KW-0378">Hydrolase</keyword>
<accession>A0A3B7MZV2</accession>
<evidence type="ECO:0000313" key="5">
    <source>
        <dbReference type="Proteomes" id="UP000263900"/>
    </source>
</evidence>
<dbReference type="Pfam" id="PF02129">
    <property type="entry name" value="Peptidase_S15"/>
    <property type="match status" value="1"/>
</dbReference>
<keyword evidence="5" id="KW-1185">Reference proteome</keyword>
<evidence type="ECO:0000313" key="4">
    <source>
        <dbReference type="EMBL" id="AXY75801.1"/>
    </source>
</evidence>
<dbReference type="Gene3D" id="2.60.120.260">
    <property type="entry name" value="Galactose-binding domain-like"/>
    <property type="match status" value="1"/>
</dbReference>
<dbReference type="Pfam" id="PF08530">
    <property type="entry name" value="PepX_C"/>
    <property type="match status" value="1"/>
</dbReference>
<organism evidence="4 5">
    <name type="scientific">Paraflavitalea soli</name>
    <dbReference type="NCBI Taxonomy" id="2315862"/>
    <lineage>
        <taxon>Bacteria</taxon>
        <taxon>Pseudomonadati</taxon>
        <taxon>Bacteroidota</taxon>
        <taxon>Chitinophagia</taxon>
        <taxon>Chitinophagales</taxon>
        <taxon>Chitinophagaceae</taxon>
        <taxon>Paraflavitalea</taxon>
    </lineage>
</organism>
<evidence type="ECO:0000256" key="1">
    <source>
        <dbReference type="ARBA" id="ARBA00022801"/>
    </source>
</evidence>